<gene>
    <name evidence="2" type="ORF">BEN30_00870</name>
</gene>
<feature type="transmembrane region" description="Helical" evidence="1">
    <location>
        <begin position="7"/>
        <end position="27"/>
    </location>
</feature>
<name>A0A1E5Q421_9PROT</name>
<keyword evidence="1" id="KW-1133">Transmembrane helix</keyword>
<comment type="caution">
    <text evidence="2">The sequence shown here is derived from an EMBL/GenBank/DDBJ whole genome shotgun (WGS) entry which is preliminary data.</text>
</comment>
<evidence type="ECO:0000313" key="2">
    <source>
        <dbReference type="EMBL" id="OEJ64676.1"/>
    </source>
</evidence>
<dbReference type="AlphaFoldDB" id="A0A1E5Q421"/>
<feature type="transmembrane region" description="Helical" evidence="1">
    <location>
        <begin position="47"/>
        <end position="67"/>
    </location>
</feature>
<keyword evidence="3" id="KW-1185">Reference proteome</keyword>
<dbReference type="RefSeq" id="WP_069959178.1">
    <property type="nucleotide sequence ID" value="NZ_MCGG01000067.1"/>
</dbReference>
<sequence>MGQVVRFLGLLLLGIGGTLVIFSHLSMGMVYGWDKLAEQVASDPTGTMLSIVAFVPGGIVYGLGILVEKIGKRSDEKWAALNAQRDVENSASESSDQAES</sequence>
<proteinExistence type="predicted"/>
<dbReference type="Proteomes" id="UP000095347">
    <property type="component" value="Unassembled WGS sequence"/>
</dbReference>
<evidence type="ECO:0000256" key="1">
    <source>
        <dbReference type="SAM" id="Phobius"/>
    </source>
</evidence>
<evidence type="ECO:0000313" key="3">
    <source>
        <dbReference type="Proteomes" id="UP000095347"/>
    </source>
</evidence>
<dbReference type="EMBL" id="MCGG01000067">
    <property type="protein sequence ID" value="OEJ64676.1"/>
    <property type="molecule type" value="Genomic_DNA"/>
</dbReference>
<accession>A0A1E5Q421</accession>
<protein>
    <submittedName>
        <fullName evidence="2">Uncharacterized protein</fullName>
    </submittedName>
</protein>
<organism evidence="2 3">
    <name type="scientific">Magnetovibrio blakemorei</name>
    <dbReference type="NCBI Taxonomy" id="28181"/>
    <lineage>
        <taxon>Bacteria</taxon>
        <taxon>Pseudomonadati</taxon>
        <taxon>Pseudomonadota</taxon>
        <taxon>Alphaproteobacteria</taxon>
        <taxon>Rhodospirillales</taxon>
        <taxon>Magnetovibrionaceae</taxon>
        <taxon>Magnetovibrio</taxon>
    </lineage>
</organism>
<keyword evidence="1" id="KW-0472">Membrane</keyword>
<keyword evidence="1" id="KW-0812">Transmembrane</keyword>
<reference evidence="3" key="1">
    <citation type="submission" date="2016-07" db="EMBL/GenBank/DDBJ databases">
        <authorList>
            <person name="Florea S."/>
            <person name="Webb J.S."/>
            <person name="Jaromczyk J."/>
            <person name="Schardl C.L."/>
        </authorList>
    </citation>
    <scope>NUCLEOTIDE SEQUENCE [LARGE SCALE GENOMIC DNA]</scope>
    <source>
        <strain evidence="3">MV-1</strain>
    </source>
</reference>